<evidence type="ECO:0000256" key="2">
    <source>
        <dbReference type="ARBA" id="ARBA00022741"/>
    </source>
</evidence>
<protein>
    <submittedName>
        <fullName evidence="5">Argininosuccinate synthase</fullName>
        <ecNumber evidence="5">6.3.4.5</ecNumber>
    </submittedName>
</protein>
<evidence type="ECO:0000256" key="3">
    <source>
        <dbReference type="ARBA" id="ARBA00022840"/>
    </source>
</evidence>
<reference evidence="5 6" key="1">
    <citation type="submission" date="2018-06" db="EMBL/GenBank/DDBJ databases">
        <authorList>
            <consortium name="Pathogen Informatics"/>
            <person name="Doyle S."/>
        </authorList>
    </citation>
    <scope>NUCLEOTIDE SEQUENCE [LARGE SCALE GENOMIC DNA]</scope>
    <source>
        <strain evidence="5 6">NCTC13076</strain>
    </source>
</reference>
<dbReference type="InterPro" id="IPR014729">
    <property type="entry name" value="Rossmann-like_a/b/a_fold"/>
</dbReference>
<keyword evidence="3" id="KW-0067">ATP-binding</keyword>
<evidence type="ECO:0000313" key="6">
    <source>
        <dbReference type="Proteomes" id="UP000250070"/>
    </source>
</evidence>
<evidence type="ECO:0000259" key="4">
    <source>
        <dbReference type="Pfam" id="PF00764"/>
    </source>
</evidence>
<feature type="domain" description="Arginosuccinate synthase-like N-terminal" evidence="4">
    <location>
        <begin position="8"/>
        <end position="38"/>
    </location>
</feature>
<proteinExistence type="predicted"/>
<accession>A0A2X1X0D9</accession>
<evidence type="ECO:0000313" key="5">
    <source>
        <dbReference type="EMBL" id="SPY36232.1"/>
    </source>
</evidence>
<name>A0A2X1X0D9_9FIRM</name>
<dbReference type="EMBL" id="UATM01000014">
    <property type="protein sequence ID" value="SPY36232.1"/>
    <property type="molecule type" value="Genomic_DNA"/>
</dbReference>
<organism evidence="5 6">
    <name type="scientific">Peptoniphilus harei</name>
    <dbReference type="NCBI Taxonomy" id="54005"/>
    <lineage>
        <taxon>Bacteria</taxon>
        <taxon>Bacillati</taxon>
        <taxon>Bacillota</taxon>
        <taxon>Tissierellia</taxon>
        <taxon>Tissierellales</taxon>
        <taxon>Peptoniphilaceae</taxon>
        <taxon>Peptoniphilus</taxon>
    </lineage>
</organism>
<dbReference type="GO" id="GO:0006526">
    <property type="term" value="P:L-arginine biosynthetic process"/>
    <property type="evidence" value="ECO:0007669"/>
    <property type="project" value="InterPro"/>
</dbReference>
<dbReference type="InterPro" id="IPR018223">
    <property type="entry name" value="Arginosuc_synth_CS"/>
</dbReference>
<keyword evidence="2" id="KW-0547">Nucleotide-binding</keyword>
<dbReference type="PROSITE" id="PS00564">
    <property type="entry name" value="ARGININOSUCCIN_SYN_1"/>
    <property type="match status" value="1"/>
</dbReference>
<keyword evidence="1 5" id="KW-0436">Ligase</keyword>
<dbReference type="AlphaFoldDB" id="A0A2X1X0D9"/>
<dbReference type="Pfam" id="PF00764">
    <property type="entry name" value="Arginosuc_synth"/>
    <property type="match status" value="1"/>
</dbReference>
<sequence length="46" mass="5290">MKKTNYKKIALAYSGGLDTSIIIPWLKENYNCEVIAVVEMLSRKRT</sequence>
<dbReference type="EC" id="6.3.4.5" evidence="5"/>
<dbReference type="InterPro" id="IPR048267">
    <property type="entry name" value="Arginosuc_syn_N"/>
</dbReference>
<dbReference type="Gene3D" id="3.40.50.620">
    <property type="entry name" value="HUPs"/>
    <property type="match status" value="1"/>
</dbReference>
<evidence type="ECO:0000256" key="1">
    <source>
        <dbReference type="ARBA" id="ARBA00022598"/>
    </source>
</evidence>
<dbReference type="GO" id="GO:0005524">
    <property type="term" value="F:ATP binding"/>
    <property type="evidence" value="ECO:0007669"/>
    <property type="project" value="UniProtKB-KW"/>
</dbReference>
<dbReference type="Proteomes" id="UP000250070">
    <property type="component" value="Unassembled WGS sequence"/>
</dbReference>
<dbReference type="GO" id="GO:0004055">
    <property type="term" value="F:argininosuccinate synthase activity"/>
    <property type="evidence" value="ECO:0007669"/>
    <property type="project" value="UniProtKB-EC"/>
</dbReference>
<dbReference type="SUPFAM" id="SSF52402">
    <property type="entry name" value="Adenine nucleotide alpha hydrolases-like"/>
    <property type="match status" value="1"/>
</dbReference>
<gene>
    <name evidence="5" type="primary">argG_1</name>
    <name evidence="5" type="ORF">NCTC13076_00158</name>
</gene>